<sequence length="354" mass="39233">MKTNPSAYLFGTDGSISDHSGNSILFSLDQFETKICKKGHCFVCGQAPNSNFNNEHVIPRWLQRLCGLQKETLTLPTGSHIKYGTYKISCCGSCNSRLGNYYENPISNILSGGFEKTRDYLMSEGKEKLCCWLSLVFTKVHLRDFKNRISPDLREDHEVIGDKHSLGELHHIHALARAGLFGISIDTKIFGSITIVRIDYSGEPTFDYCDNLLGRGILLRVNDLAIIHTFDDCGAVSSMLEHQLAALNSPLSKLQLRELYARHLAANAHIKERPEFLTRIDPTNAEPIISANIPEELTTYPYSPTIFGHFLAGSIGNHASSISIDGQTGGDALELIETGHVSFLFDEDGKFIAP</sequence>
<keyword evidence="2" id="KW-1185">Reference proteome</keyword>
<evidence type="ECO:0008006" key="3">
    <source>
        <dbReference type="Google" id="ProtNLM"/>
    </source>
</evidence>
<comment type="caution">
    <text evidence="1">The sequence shown here is derived from an EMBL/GenBank/DDBJ whole genome shotgun (WGS) entry which is preliminary data.</text>
</comment>
<dbReference type="RefSeq" id="WP_236113054.1">
    <property type="nucleotide sequence ID" value="NZ_JAKGTI010000001.1"/>
</dbReference>
<evidence type="ECO:0000313" key="1">
    <source>
        <dbReference type="EMBL" id="MCF4097490.1"/>
    </source>
</evidence>
<evidence type="ECO:0000313" key="2">
    <source>
        <dbReference type="Proteomes" id="UP001201217"/>
    </source>
</evidence>
<proteinExistence type="predicted"/>
<name>A0ABS9E3P6_9HYPH</name>
<protein>
    <recommendedName>
        <fullName evidence="3">HNH endonuclease</fullName>
    </recommendedName>
</protein>
<gene>
    <name evidence="1" type="ORF">L1I42_03180</name>
</gene>
<accession>A0ABS9E3P6</accession>
<dbReference type="EMBL" id="JAKGTI010000001">
    <property type="protein sequence ID" value="MCF4097490.1"/>
    <property type="molecule type" value="Genomic_DNA"/>
</dbReference>
<dbReference type="Proteomes" id="UP001201217">
    <property type="component" value="Unassembled WGS sequence"/>
</dbReference>
<organism evidence="1 2">
    <name type="scientific">Maritalea mediterranea</name>
    <dbReference type="NCBI Taxonomy" id="2909667"/>
    <lineage>
        <taxon>Bacteria</taxon>
        <taxon>Pseudomonadati</taxon>
        <taxon>Pseudomonadota</taxon>
        <taxon>Alphaproteobacteria</taxon>
        <taxon>Hyphomicrobiales</taxon>
        <taxon>Devosiaceae</taxon>
        <taxon>Maritalea</taxon>
    </lineage>
</organism>
<reference evidence="1 2" key="1">
    <citation type="submission" date="2022-01" db="EMBL/GenBank/DDBJ databases">
        <title>Maritalea mediterranea sp. nov., isolated from marine plastic residues from the Malva-rosa beach (Valencia, Spain).</title>
        <authorList>
            <person name="Vidal-Verdu A."/>
            <person name="Molina-Menor E."/>
            <person name="Pascual J."/>
            <person name="Pereto J."/>
            <person name="Porcar M."/>
        </authorList>
    </citation>
    <scope>NUCLEOTIDE SEQUENCE [LARGE SCALE GENOMIC DNA]</scope>
    <source>
        <strain evidence="1 2">P4.10X</strain>
    </source>
</reference>